<dbReference type="EMBL" id="KN837562">
    <property type="protein sequence ID" value="KIJ23924.1"/>
    <property type="molecule type" value="Genomic_DNA"/>
</dbReference>
<name>A0A0C9TPT3_SPHS4</name>
<dbReference type="HOGENOM" id="CLU_157401_0_0_1"/>
<dbReference type="Proteomes" id="UP000054279">
    <property type="component" value="Unassembled WGS sequence"/>
</dbReference>
<protein>
    <submittedName>
        <fullName evidence="1">Uncharacterized protein</fullName>
    </submittedName>
</protein>
<sequence>LLAPFLDRLITDKLDERFTSSQVLRFFGQVCMALTPVQLSDPVPPSPPHLGYWEPGKYDRLPGNFVKQWDHCRAPVPSLYTRLLRRVCLSNRGMWRVRAIRRFMRLSYNAIVYSYTAILTHISAS</sequence>
<feature type="non-terminal residue" evidence="1">
    <location>
        <position position="125"/>
    </location>
</feature>
<dbReference type="OrthoDB" id="2722301at2759"/>
<evidence type="ECO:0000313" key="1">
    <source>
        <dbReference type="EMBL" id="KIJ23924.1"/>
    </source>
</evidence>
<proteinExistence type="predicted"/>
<organism evidence="1 2">
    <name type="scientific">Sphaerobolus stellatus (strain SS14)</name>
    <dbReference type="NCBI Taxonomy" id="990650"/>
    <lineage>
        <taxon>Eukaryota</taxon>
        <taxon>Fungi</taxon>
        <taxon>Dikarya</taxon>
        <taxon>Basidiomycota</taxon>
        <taxon>Agaricomycotina</taxon>
        <taxon>Agaricomycetes</taxon>
        <taxon>Phallomycetidae</taxon>
        <taxon>Geastrales</taxon>
        <taxon>Sphaerobolaceae</taxon>
        <taxon>Sphaerobolus</taxon>
    </lineage>
</organism>
<gene>
    <name evidence="1" type="ORF">M422DRAFT_195345</name>
</gene>
<reference evidence="1 2" key="1">
    <citation type="submission" date="2014-06" db="EMBL/GenBank/DDBJ databases">
        <title>Evolutionary Origins and Diversification of the Mycorrhizal Mutualists.</title>
        <authorList>
            <consortium name="DOE Joint Genome Institute"/>
            <consortium name="Mycorrhizal Genomics Consortium"/>
            <person name="Kohler A."/>
            <person name="Kuo A."/>
            <person name="Nagy L.G."/>
            <person name="Floudas D."/>
            <person name="Copeland A."/>
            <person name="Barry K.W."/>
            <person name="Cichocki N."/>
            <person name="Veneault-Fourrey C."/>
            <person name="LaButti K."/>
            <person name="Lindquist E.A."/>
            <person name="Lipzen A."/>
            <person name="Lundell T."/>
            <person name="Morin E."/>
            <person name="Murat C."/>
            <person name="Riley R."/>
            <person name="Ohm R."/>
            <person name="Sun H."/>
            <person name="Tunlid A."/>
            <person name="Henrissat B."/>
            <person name="Grigoriev I.V."/>
            <person name="Hibbett D.S."/>
            <person name="Martin F."/>
        </authorList>
    </citation>
    <scope>NUCLEOTIDE SEQUENCE [LARGE SCALE GENOMIC DNA]</scope>
    <source>
        <strain evidence="1 2">SS14</strain>
    </source>
</reference>
<evidence type="ECO:0000313" key="2">
    <source>
        <dbReference type="Proteomes" id="UP000054279"/>
    </source>
</evidence>
<accession>A0A0C9TPT3</accession>
<dbReference type="AlphaFoldDB" id="A0A0C9TPT3"/>
<keyword evidence="2" id="KW-1185">Reference proteome</keyword>